<name>A0AAW0C1J8_9AGAR</name>
<dbReference type="InterPro" id="IPR040976">
    <property type="entry name" value="Pkinase_fungal"/>
</dbReference>
<dbReference type="Proteomes" id="UP001362999">
    <property type="component" value="Unassembled WGS sequence"/>
</dbReference>
<sequence length="507" mass="57748">MREVCRISGGSLPKQKRRWSGSYATQDSMPLGGSCYAQHPALVLFDVKVEDEAWATALSFAEVVYPDDGIIVSWLHRLIHGAADTFFNQDNRRFQLCLTFAARSVRFVLVDRCGVAGSLLYDIDEHPEVLVRLVAGLMFYNRPSIGFDTTITTLKNGDRQIKVRQDVYDIVKKLAMSQDVRGKATIVWHARRNGVDVVIKDNWTQPHDHVEAKVLEIAKDIPGIPKILAFETVLINRIEDSTSNLLDFRAREVRVHQRMVTTPLANRLSYFRSKKELISVLVDAIEAHRALADKNILHCDISCNNIMIADEEMGEPLRKGLLIDADSAQSIGDIGYWVGLVGTYTFMSSAILTRGSSVKQKPSDDLESFWWVLIYLCIRYAGPENTTRADYVATIKSFPPFDEDQTKADPTGRLKRHLLSAKGLVESEILPYFTLYFEDLKPCILELRDAFKRNKYKFSYDDMLDVLRRTRDALPLVENWSAQDNPVHRLERSPVESPPKRRRIANR</sequence>
<dbReference type="PANTHER" id="PTHR38248:SF2">
    <property type="entry name" value="FUNK1 11"/>
    <property type="match status" value="1"/>
</dbReference>
<dbReference type="SUPFAM" id="SSF56112">
    <property type="entry name" value="Protein kinase-like (PK-like)"/>
    <property type="match status" value="1"/>
</dbReference>
<organism evidence="2 3">
    <name type="scientific">Favolaschia claudopus</name>
    <dbReference type="NCBI Taxonomy" id="2862362"/>
    <lineage>
        <taxon>Eukaryota</taxon>
        <taxon>Fungi</taxon>
        <taxon>Dikarya</taxon>
        <taxon>Basidiomycota</taxon>
        <taxon>Agaricomycotina</taxon>
        <taxon>Agaricomycetes</taxon>
        <taxon>Agaricomycetidae</taxon>
        <taxon>Agaricales</taxon>
        <taxon>Marasmiineae</taxon>
        <taxon>Mycenaceae</taxon>
        <taxon>Favolaschia</taxon>
    </lineage>
</organism>
<evidence type="ECO:0000313" key="2">
    <source>
        <dbReference type="EMBL" id="KAK7032849.1"/>
    </source>
</evidence>
<feature type="domain" description="Fungal-type protein kinase" evidence="1">
    <location>
        <begin position="70"/>
        <end position="377"/>
    </location>
</feature>
<evidence type="ECO:0000313" key="3">
    <source>
        <dbReference type="Proteomes" id="UP001362999"/>
    </source>
</evidence>
<dbReference type="EMBL" id="JAWWNJ010000023">
    <property type="protein sequence ID" value="KAK7032849.1"/>
    <property type="molecule type" value="Genomic_DNA"/>
</dbReference>
<protein>
    <recommendedName>
        <fullName evidence="1">Fungal-type protein kinase domain-containing protein</fullName>
    </recommendedName>
</protein>
<dbReference type="PANTHER" id="PTHR38248">
    <property type="entry name" value="FUNK1 6"/>
    <property type="match status" value="1"/>
</dbReference>
<gene>
    <name evidence="2" type="ORF">R3P38DRAFT_2521209</name>
</gene>
<keyword evidence="3" id="KW-1185">Reference proteome</keyword>
<comment type="caution">
    <text evidence="2">The sequence shown here is derived from an EMBL/GenBank/DDBJ whole genome shotgun (WGS) entry which is preliminary data.</text>
</comment>
<reference evidence="2 3" key="1">
    <citation type="journal article" date="2024" name="J Genomics">
        <title>Draft genome sequencing and assembly of Favolaschia claudopus CIRM-BRFM 2984 isolated from oak limbs.</title>
        <authorList>
            <person name="Navarro D."/>
            <person name="Drula E."/>
            <person name="Chaduli D."/>
            <person name="Cazenave R."/>
            <person name="Ahrendt S."/>
            <person name="Wang J."/>
            <person name="Lipzen A."/>
            <person name="Daum C."/>
            <person name="Barry K."/>
            <person name="Grigoriev I.V."/>
            <person name="Favel A."/>
            <person name="Rosso M.N."/>
            <person name="Martin F."/>
        </authorList>
    </citation>
    <scope>NUCLEOTIDE SEQUENCE [LARGE SCALE GENOMIC DNA]</scope>
    <source>
        <strain evidence="2 3">CIRM-BRFM 2984</strain>
    </source>
</reference>
<evidence type="ECO:0000259" key="1">
    <source>
        <dbReference type="Pfam" id="PF17667"/>
    </source>
</evidence>
<dbReference type="Gene3D" id="1.10.510.10">
    <property type="entry name" value="Transferase(Phosphotransferase) domain 1"/>
    <property type="match status" value="1"/>
</dbReference>
<dbReference type="Pfam" id="PF17667">
    <property type="entry name" value="Pkinase_fungal"/>
    <property type="match status" value="1"/>
</dbReference>
<dbReference type="AlphaFoldDB" id="A0AAW0C1J8"/>
<dbReference type="InterPro" id="IPR011009">
    <property type="entry name" value="Kinase-like_dom_sf"/>
</dbReference>
<proteinExistence type="predicted"/>
<accession>A0AAW0C1J8</accession>